<comment type="caution">
    <text evidence="2">The sequence shown here is derived from an EMBL/GenBank/DDBJ whole genome shotgun (WGS) entry which is preliminary data.</text>
</comment>
<name>A0A367LHJ5_9HYPO</name>
<dbReference type="AlphaFoldDB" id="A0A367LHJ5"/>
<feature type="region of interest" description="Disordered" evidence="1">
    <location>
        <begin position="1"/>
        <end position="49"/>
    </location>
</feature>
<evidence type="ECO:0000256" key="1">
    <source>
        <dbReference type="SAM" id="MobiDB-lite"/>
    </source>
</evidence>
<accession>A0A367LHJ5</accession>
<dbReference type="EMBL" id="LKCN02000005">
    <property type="protein sequence ID" value="RCI13895.1"/>
    <property type="molecule type" value="Genomic_DNA"/>
</dbReference>
<evidence type="ECO:0000313" key="2">
    <source>
        <dbReference type="EMBL" id="RCI13895.1"/>
    </source>
</evidence>
<protein>
    <submittedName>
        <fullName evidence="2">Uncharacterized protein</fullName>
    </submittedName>
</protein>
<evidence type="ECO:0000313" key="3">
    <source>
        <dbReference type="Proteomes" id="UP000253664"/>
    </source>
</evidence>
<proteinExistence type="predicted"/>
<gene>
    <name evidence="2" type="ORF">L249_8206</name>
</gene>
<feature type="compositionally biased region" description="Basic and acidic residues" evidence="1">
    <location>
        <begin position="37"/>
        <end position="47"/>
    </location>
</feature>
<sequence length="93" mass="9579">MQMKVMTVVGARAPRLANSAAPNTPPTAPPTTAAEESLEHRSADDTARSGWQTVDVVGVGVGVGKTNWPTLTLTAAAALPQQLSGSSALRQQK</sequence>
<organism evidence="2 3">
    <name type="scientific">Ophiocordyceps polyrhachis-furcata BCC 54312</name>
    <dbReference type="NCBI Taxonomy" id="1330021"/>
    <lineage>
        <taxon>Eukaryota</taxon>
        <taxon>Fungi</taxon>
        <taxon>Dikarya</taxon>
        <taxon>Ascomycota</taxon>
        <taxon>Pezizomycotina</taxon>
        <taxon>Sordariomycetes</taxon>
        <taxon>Hypocreomycetidae</taxon>
        <taxon>Hypocreales</taxon>
        <taxon>Ophiocordycipitaceae</taxon>
        <taxon>Ophiocordyceps</taxon>
    </lineage>
</organism>
<reference evidence="2 3" key="1">
    <citation type="journal article" date="2015" name="BMC Genomics">
        <title>Insights from the genome of Ophiocordyceps polyrhachis-furcata to pathogenicity and host specificity in insect fungi.</title>
        <authorList>
            <person name="Wichadakul D."/>
            <person name="Kobmoo N."/>
            <person name="Ingsriswang S."/>
            <person name="Tangphatsornruang S."/>
            <person name="Chantasingh D."/>
            <person name="Luangsa-ard J.J."/>
            <person name="Eurwilaichitr L."/>
        </authorList>
    </citation>
    <scope>NUCLEOTIDE SEQUENCE [LARGE SCALE GENOMIC DNA]</scope>
    <source>
        <strain evidence="2 3">BCC 54312</strain>
    </source>
</reference>
<dbReference type="Proteomes" id="UP000253664">
    <property type="component" value="Unassembled WGS sequence"/>
</dbReference>
<keyword evidence="3" id="KW-1185">Reference proteome</keyword>